<name>A0ABR0PHC7_GOSAR</name>
<reference evidence="2 3" key="1">
    <citation type="submission" date="2023-03" db="EMBL/GenBank/DDBJ databases">
        <title>WGS of Gossypium arboreum.</title>
        <authorList>
            <person name="Yu D."/>
        </authorList>
    </citation>
    <scope>NUCLEOTIDE SEQUENCE [LARGE SCALE GENOMIC DNA]</scope>
    <source>
        <tissue evidence="2">Leaf</tissue>
    </source>
</reference>
<sequence>MSGPPSLLMENYLREADFWHRATIGRGCKLDLKLIRALIERWRPETHTFHLLCGKCTITLEDVQLQLGLPVDGAALTGSIQSANWGAICYDYLGAIQDNIYGDQIEMSWLRDTFPESGNDSIELESIRYARAYIFEMIRGYLMPDLWNHSASYVGIPTALEDIPLLLDQQSEAQSYARLGCIARCISFPNDSDSTNDIGHCRPRDCRGHRQRAHLITIPHRLMGFKHFCRG</sequence>
<dbReference type="InterPro" id="IPR019557">
    <property type="entry name" value="AminoTfrase-like_pln_mobile"/>
</dbReference>
<organism evidence="2 3">
    <name type="scientific">Gossypium arboreum</name>
    <name type="common">Tree cotton</name>
    <name type="synonym">Gossypium nanking</name>
    <dbReference type="NCBI Taxonomy" id="29729"/>
    <lineage>
        <taxon>Eukaryota</taxon>
        <taxon>Viridiplantae</taxon>
        <taxon>Streptophyta</taxon>
        <taxon>Embryophyta</taxon>
        <taxon>Tracheophyta</taxon>
        <taxon>Spermatophyta</taxon>
        <taxon>Magnoliopsida</taxon>
        <taxon>eudicotyledons</taxon>
        <taxon>Gunneridae</taxon>
        <taxon>Pentapetalae</taxon>
        <taxon>rosids</taxon>
        <taxon>malvids</taxon>
        <taxon>Malvales</taxon>
        <taxon>Malvaceae</taxon>
        <taxon>Malvoideae</taxon>
        <taxon>Gossypium</taxon>
    </lineage>
</organism>
<dbReference type="PANTHER" id="PTHR46033">
    <property type="entry name" value="PROTEIN MAIN-LIKE 2"/>
    <property type="match status" value="1"/>
</dbReference>
<comment type="caution">
    <text evidence="2">The sequence shown here is derived from an EMBL/GenBank/DDBJ whole genome shotgun (WGS) entry which is preliminary data.</text>
</comment>
<protein>
    <recommendedName>
        <fullName evidence="1">Aminotransferase-like plant mobile domain-containing protein</fullName>
    </recommendedName>
</protein>
<proteinExistence type="predicted"/>
<evidence type="ECO:0000313" key="2">
    <source>
        <dbReference type="EMBL" id="KAK5820580.1"/>
    </source>
</evidence>
<keyword evidence="3" id="KW-1185">Reference proteome</keyword>
<dbReference type="EMBL" id="JARKNE010000007">
    <property type="protein sequence ID" value="KAK5820580.1"/>
    <property type="molecule type" value="Genomic_DNA"/>
</dbReference>
<dbReference type="InterPro" id="IPR044824">
    <property type="entry name" value="MAIN-like"/>
</dbReference>
<accession>A0ABR0PHC7</accession>
<dbReference type="PANTHER" id="PTHR46033:SF8">
    <property type="entry name" value="PROTEIN MAINTENANCE OF MERISTEMS-LIKE"/>
    <property type="match status" value="1"/>
</dbReference>
<evidence type="ECO:0000259" key="1">
    <source>
        <dbReference type="Pfam" id="PF10536"/>
    </source>
</evidence>
<evidence type="ECO:0000313" key="3">
    <source>
        <dbReference type="Proteomes" id="UP001358586"/>
    </source>
</evidence>
<feature type="domain" description="Aminotransferase-like plant mobile" evidence="1">
    <location>
        <begin position="28"/>
        <end position="150"/>
    </location>
</feature>
<gene>
    <name evidence="2" type="ORF">PVK06_025627</name>
</gene>
<dbReference type="Pfam" id="PF10536">
    <property type="entry name" value="PMD"/>
    <property type="match status" value="1"/>
</dbReference>
<dbReference type="Proteomes" id="UP001358586">
    <property type="component" value="Chromosome 7"/>
</dbReference>